<protein>
    <submittedName>
        <fullName evidence="1">Uncharacterized protein</fullName>
    </submittedName>
</protein>
<name>A0A2P8DI41_9ACTN</name>
<dbReference type="AlphaFoldDB" id="A0A2P8DI41"/>
<accession>A0A2P8DI41</accession>
<organism evidence="1 2">
    <name type="scientific">Murinocardiopsis flavida</name>
    <dbReference type="NCBI Taxonomy" id="645275"/>
    <lineage>
        <taxon>Bacteria</taxon>
        <taxon>Bacillati</taxon>
        <taxon>Actinomycetota</taxon>
        <taxon>Actinomycetes</taxon>
        <taxon>Streptosporangiales</taxon>
        <taxon>Nocardiopsidaceae</taxon>
        <taxon>Murinocardiopsis</taxon>
    </lineage>
</organism>
<proteinExistence type="predicted"/>
<comment type="caution">
    <text evidence="1">The sequence shown here is derived from an EMBL/GenBank/DDBJ whole genome shotgun (WGS) entry which is preliminary data.</text>
</comment>
<dbReference type="RefSeq" id="WP_211301325.1">
    <property type="nucleotide sequence ID" value="NZ_PYGA01000010.1"/>
</dbReference>
<dbReference type="Proteomes" id="UP000240542">
    <property type="component" value="Unassembled WGS sequence"/>
</dbReference>
<sequence length="212" mass="22419">MAGWLELAYTTGGGVIGAAVTTYVAGNQQRRELRAAVMAELHRMAAVRAALAEVAPRTGGRPAQYLVGPRLLATAELGVTARLDDGRDAEQVQQQVLADFVVAALSAGIPRRVLDFAGGAEVRALQCEVVGLVDRRDGGVLGARAAELAAAAEGYRQATAQLLFRALWHPLRSRPMRPAHIRALRREVGDLHRMQGAAITALARAADGTGND</sequence>
<dbReference type="EMBL" id="PYGA01000010">
    <property type="protein sequence ID" value="PSK96885.1"/>
    <property type="molecule type" value="Genomic_DNA"/>
</dbReference>
<evidence type="ECO:0000313" key="1">
    <source>
        <dbReference type="EMBL" id="PSK96885.1"/>
    </source>
</evidence>
<keyword evidence="2" id="KW-1185">Reference proteome</keyword>
<gene>
    <name evidence="1" type="ORF">CLV63_110184</name>
</gene>
<reference evidence="1 2" key="1">
    <citation type="submission" date="2018-03" db="EMBL/GenBank/DDBJ databases">
        <title>Genomic Encyclopedia of Archaeal and Bacterial Type Strains, Phase II (KMG-II): from individual species to whole genera.</title>
        <authorList>
            <person name="Goeker M."/>
        </authorList>
    </citation>
    <scope>NUCLEOTIDE SEQUENCE [LARGE SCALE GENOMIC DNA]</scope>
    <source>
        <strain evidence="1 2">DSM 45312</strain>
    </source>
</reference>
<evidence type="ECO:0000313" key="2">
    <source>
        <dbReference type="Proteomes" id="UP000240542"/>
    </source>
</evidence>